<proteinExistence type="predicted"/>
<dbReference type="EMBL" id="AP014546">
    <property type="protein sequence ID" value="BBB29968.1"/>
    <property type="molecule type" value="Genomic_DNA"/>
</dbReference>
<dbReference type="KEGG" id="njp:NEJAP_2018"/>
<organism evidence="2 3">
    <name type="scientific">Neptunomonas japonica JAMM 1380</name>
    <dbReference type="NCBI Taxonomy" id="1441457"/>
    <lineage>
        <taxon>Bacteria</taxon>
        <taxon>Pseudomonadati</taxon>
        <taxon>Pseudomonadota</taxon>
        <taxon>Gammaproteobacteria</taxon>
        <taxon>Oceanospirillales</taxon>
        <taxon>Oceanospirillaceae</taxon>
        <taxon>Neptunomonas</taxon>
    </lineage>
</organism>
<dbReference type="GO" id="GO:0007165">
    <property type="term" value="P:signal transduction"/>
    <property type="evidence" value="ECO:0007669"/>
    <property type="project" value="InterPro"/>
</dbReference>
<dbReference type="Pfam" id="PF13682">
    <property type="entry name" value="CZB"/>
    <property type="match status" value="1"/>
</dbReference>
<evidence type="ECO:0000313" key="2">
    <source>
        <dbReference type="EMBL" id="BBB29968.1"/>
    </source>
</evidence>
<evidence type="ECO:0000259" key="1">
    <source>
        <dbReference type="Pfam" id="PF13682"/>
    </source>
</evidence>
<dbReference type="SUPFAM" id="SSF50341">
    <property type="entry name" value="CheW-like"/>
    <property type="match status" value="1"/>
</dbReference>
<dbReference type="InterPro" id="IPR036061">
    <property type="entry name" value="CheW-like_dom_sf"/>
</dbReference>
<dbReference type="AlphaFoldDB" id="A0A7R6PUW1"/>
<dbReference type="Proteomes" id="UP000595332">
    <property type="component" value="Chromosome"/>
</dbReference>
<reference evidence="2 3" key="1">
    <citation type="journal article" date="2008" name="Int. J. Syst. Evol. Microbiol.">
        <title>Neptunomonas japonica sp. nov., an Osedax japonicus symbiont-like bacterium isolated from sediment adjacent to sperm whale carcasses off Kagoshima, Japan.</title>
        <authorList>
            <person name="Miyazaki M."/>
            <person name="Nogi Y."/>
            <person name="Fujiwara Y."/>
            <person name="Kawato M."/>
            <person name="Kubokawa K."/>
            <person name="Horikoshi K."/>
        </authorList>
    </citation>
    <scope>NUCLEOTIDE SEQUENCE [LARGE SCALE GENOMIC DNA]</scope>
    <source>
        <strain evidence="2 3">JAMM 1380</strain>
    </source>
</reference>
<accession>A0A7R6PUW1</accession>
<feature type="domain" description="Chemoreceptor zinc-binding" evidence="1">
    <location>
        <begin position="94"/>
        <end position="156"/>
    </location>
</feature>
<dbReference type="InterPro" id="IPR025991">
    <property type="entry name" value="Chemoreceptor_zinc-bind_dom"/>
</dbReference>
<gene>
    <name evidence="2" type="ORF">NEJAP_2018</name>
</gene>
<name>A0A7R6PUW1_9GAMM</name>
<evidence type="ECO:0000313" key="3">
    <source>
        <dbReference type="Proteomes" id="UP000595332"/>
    </source>
</evidence>
<keyword evidence="3" id="KW-1185">Reference proteome</keyword>
<sequence>MSLANLFQNNSRVLTFTIANSHFGIDARNILSFSDEYKHIQLASHAQHPSFLGYLDYRDTLINVYDSATLLNRKRNWDDKNQLIADIDTYKQAHIDWVQALERSITFDESFTLARDPKMCAFGQWFCSFKTEDADLLTALEKIDKPHQLIHQLADTLLEMKNNGDAERAIRLLSIEKGTTLKKLVRSLEQISGMLKREMHPVIIHLTLDGKTPSFSLALDEVDDIIDYEIEDLDTGTAQALSHEPLKGYLRHKSGQRYMMLCVEKLSTQIRKISSFEDCIS</sequence>
<dbReference type="Gene3D" id="1.20.120.30">
    <property type="entry name" value="Aspartate receptor, ligand-binding domain"/>
    <property type="match status" value="1"/>
</dbReference>
<dbReference type="RefSeq" id="WP_201347191.1">
    <property type="nucleotide sequence ID" value="NZ_AP014546.1"/>
</dbReference>
<protein>
    <submittedName>
        <fullName evidence="2">Methyl-accepting chemotaxis protein</fullName>
    </submittedName>
</protein>
<dbReference type="GO" id="GO:0006935">
    <property type="term" value="P:chemotaxis"/>
    <property type="evidence" value="ECO:0007669"/>
    <property type="project" value="InterPro"/>
</dbReference>